<protein>
    <submittedName>
        <fullName evidence="2">Uncharacterized protein</fullName>
    </submittedName>
</protein>
<organism evidence="2">
    <name type="scientific">Peromfec virus RodF7_4</name>
    <dbReference type="NCBI Taxonomy" id="2929353"/>
    <lineage>
        <taxon>Viruses</taxon>
        <taxon>Monodnaviria</taxon>
        <taxon>Sangervirae</taxon>
        <taxon>Phixviricota</taxon>
        <taxon>Malgrandaviricetes</taxon>
        <taxon>Petitvirales</taxon>
        <taxon>Microviridae</taxon>
    </lineage>
</organism>
<reference evidence="2" key="1">
    <citation type="submission" date="2022-02" db="EMBL/GenBank/DDBJ databases">
        <title>Towards deciphering the DNA virus diversity associated with rodent species in the families Cricetidae and Heteromyidae.</title>
        <authorList>
            <person name="Lund M."/>
            <person name="Larsen B.B."/>
            <person name="Gryseels S."/>
            <person name="Kraberger S."/>
            <person name="Rowsey D.M."/>
            <person name="Steger L."/>
            <person name="Yule K.M."/>
            <person name="Upham N.S."/>
            <person name="Worobey M."/>
            <person name="Van Doorslaer K."/>
            <person name="Varsani A."/>
        </authorList>
    </citation>
    <scope>NUCLEOTIDE SEQUENCE</scope>
    <source>
        <strain evidence="2">NeonRodF7_4</strain>
    </source>
</reference>
<dbReference type="EMBL" id="OM869669">
    <property type="protein sequence ID" value="UPW41809.1"/>
    <property type="molecule type" value="Genomic_DNA"/>
</dbReference>
<name>A0A976N231_9VIRU</name>
<feature type="compositionally biased region" description="Pro residues" evidence="1">
    <location>
        <begin position="143"/>
        <end position="156"/>
    </location>
</feature>
<sequence length="156" mass="17187">MFLTWRYLVFLIFDIMRNDYYYKNYRRTIPVTYCPCCKVYQSHSDSLYDASKGVSIYYLNVGADGHPVYRTLYDAELANSSSPAVTAIVPPQVQANLRLGLSSMPKSGISSVVPVSQSLDAHERTELAKVLLAKGADMSKANPAPPTPPTPSDGDS</sequence>
<evidence type="ECO:0000313" key="2">
    <source>
        <dbReference type="EMBL" id="UPW41809.1"/>
    </source>
</evidence>
<proteinExistence type="predicted"/>
<feature type="region of interest" description="Disordered" evidence="1">
    <location>
        <begin position="134"/>
        <end position="156"/>
    </location>
</feature>
<accession>A0A976N231</accession>
<evidence type="ECO:0000256" key="1">
    <source>
        <dbReference type="SAM" id="MobiDB-lite"/>
    </source>
</evidence>